<feature type="transmembrane region" description="Helical" evidence="1">
    <location>
        <begin position="6"/>
        <end position="27"/>
    </location>
</feature>
<keyword evidence="1" id="KW-0472">Membrane</keyword>
<name>A0A845BNJ3_9NEIS</name>
<evidence type="ECO:0000256" key="1">
    <source>
        <dbReference type="SAM" id="Phobius"/>
    </source>
</evidence>
<dbReference type="Pfam" id="PF11026">
    <property type="entry name" value="DUF2721"/>
    <property type="match status" value="1"/>
</dbReference>
<evidence type="ECO:0000313" key="3">
    <source>
        <dbReference type="Proteomes" id="UP000467214"/>
    </source>
</evidence>
<proteinExistence type="predicted"/>
<dbReference type="InterPro" id="IPR021279">
    <property type="entry name" value="DUF2721"/>
</dbReference>
<keyword evidence="1" id="KW-0812">Transmembrane</keyword>
<gene>
    <name evidence="2" type="ORF">GQF02_02610</name>
</gene>
<accession>A0A845BNJ3</accession>
<keyword evidence="1" id="KW-1133">Transmembrane helix</keyword>
<dbReference type="AlphaFoldDB" id="A0A845BNJ3"/>
<organism evidence="2 3">
    <name type="scientific">Craterilacuibacter sinensis</name>
    <dbReference type="NCBI Taxonomy" id="2686017"/>
    <lineage>
        <taxon>Bacteria</taxon>
        <taxon>Pseudomonadati</taxon>
        <taxon>Pseudomonadota</taxon>
        <taxon>Betaproteobacteria</taxon>
        <taxon>Neisseriales</taxon>
        <taxon>Neisseriaceae</taxon>
        <taxon>Craterilacuibacter</taxon>
    </lineage>
</organism>
<feature type="transmembrane region" description="Helical" evidence="1">
    <location>
        <begin position="89"/>
        <end position="110"/>
    </location>
</feature>
<dbReference type="EMBL" id="WSSB01000002">
    <property type="protein sequence ID" value="MXR35866.1"/>
    <property type="molecule type" value="Genomic_DNA"/>
</dbReference>
<comment type="caution">
    <text evidence="2">The sequence shown here is derived from an EMBL/GenBank/DDBJ whole genome shotgun (WGS) entry which is preliminary data.</text>
</comment>
<keyword evidence="3" id="KW-1185">Reference proteome</keyword>
<evidence type="ECO:0000313" key="2">
    <source>
        <dbReference type="EMBL" id="MXR35866.1"/>
    </source>
</evidence>
<dbReference type="RefSeq" id="WP_160794647.1">
    <property type="nucleotide sequence ID" value="NZ_WSSB01000002.1"/>
</dbReference>
<reference evidence="2 3" key="1">
    <citation type="submission" date="2019-12" db="EMBL/GenBank/DDBJ databases">
        <title>Neisseriaceae gen. nov. sp. Genome sequencing and assembly.</title>
        <authorList>
            <person name="Liu Z."/>
            <person name="Li A."/>
        </authorList>
    </citation>
    <scope>NUCLEOTIDE SEQUENCE [LARGE SCALE GENOMIC DNA]</scope>
    <source>
        <strain evidence="2 3">B2N2-7</strain>
    </source>
</reference>
<protein>
    <submittedName>
        <fullName evidence="2">DUF2721 domain-containing protein</fullName>
    </submittedName>
</protein>
<dbReference type="Proteomes" id="UP000467214">
    <property type="component" value="Unassembled WGS sequence"/>
</dbReference>
<sequence length="131" mass="14771">MMELATPGFLFPALCMLLIAYTNRFLALAGIIRNLCKDYQSTRDRKIILQISSLRRRLRLTQYMQLCGMAALLGCVLALLGILMQWSHYAYYSFSASISLMLVSLLLSLYELKLSSDALNILLAGLLEQRG</sequence>
<feature type="transmembrane region" description="Helical" evidence="1">
    <location>
        <begin position="63"/>
        <end position="83"/>
    </location>
</feature>